<protein>
    <submittedName>
        <fullName evidence="2">Uncharacterized protein</fullName>
    </submittedName>
</protein>
<gene>
    <name evidence="1" type="ORF">HFC64_02410</name>
    <name evidence="2" type="ORF">SSOP1_1496</name>
</gene>
<evidence type="ECO:0000313" key="1">
    <source>
        <dbReference type="EMBL" id="QPG48945.1"/>
    </source>
</evidence>
<accession>A0A157T1D9</accession>
<dbReference type="PATRIC" id="fig|2287.9.peg.1534"/>
<dbReference type="AlphaFoldDB" id="A0A157T1D9"/>
<name>A0A157T1D9_SACSO</name>
<dbReference type="EMBL" id="CP050869">
    <property type="protein sequence ID" value="QPG48945.1"/>
    <property type="molecule type" value="Genomic_DNA"/>
</dbReference>
<evidence type="ECO:0000313" key="3">
    <source>
        <dbReference type="Proteomes" id="UP000076770"/>
    </source>
</evidence>
<reference evidence="2" key="1">
    <citation type="submission" date="2016-04" db="EMBL/GenBank/DDBJ databases">
        <authorList>
            <person name="Evans L.H."/>
            <person name="Alamgir A."/>
            <person name="Owens N."/>
            <person name="Weber N.D."/>
            <person name="Virtaneva K."/>
            <person name="Barbian K."/>
            <person name="Babar A."/>
            <person name="Rosenke K."/>
        </authorList>
    </citation>
    <scope>NUCLEOTIDE SEQUENCE</scope>
    <source>
        <strain evidence="2">P1</strain>
    </source>
</reference>
<dbReference type="OrthoDB" id="383201at2157"/>
<reference evidence="3" key="2">
    <citation type="submission" date="2016-04" db="EMBL/GenBank/DDBJ databases">
        <authorList>
            <person name="Shah S.A."/>
            <person name="Garrett R.A."/>
        </authorList>
    </citation>
    <scope>NUCLEOTIDE SEQUENCE [LARGE SCALE GENOMIC DNA]</scope>
    <source>
        <strain evidence="3">ATCC 35091 / DSM 1616 / JCM 8930 / NBRC 15331 / P1</strain>
    </source>
</reference>
<reference evidence="1 4" key="3">
    <citation type="journal article" date="2020" name="Nat. Commun.">
        <title>The structures of two archaeal type IV pili illuminate evolutionary relationships.</title>
        <authorList>
            <person name="Wang F."/>
            <person name="Baquero D.P."/>
            <person name="Su Z."/>
            <person name="Beltran L.C."/>
            <person name="Prangishvili D."/>
            <person name="Krupovic M."/>
            <person name="Egelman E.H."/>
        </authorList>
    </citation>
    <scope>NUCLEOTIDE SEQUENCE [LARGE SCALE GENOMIC DNA]</scope>
    <source>
        <strain evidence="1 4">POZ149</strain>
    </source>
</reference>
<organism evidence="2 3">
    <name type="scientific">Saccharolobus solfataricus</name>
    <name type="common">Sulfolobus solfataricus</name>
    <dbReference type="NCBI Taxonomy" id="2287"/>
    <lineage>
        <taxon>Archaea</taxon>
        <taxon>Thermoproteota</taxon>
        <taxon>Thermoprotei</taxon>
        <taxon>Sulfolobales</taxon>
        <taxon>Sulfolobaceae</taxon>
        <taxon>Saccharolobus</taxon>
    </lineage>
</organism>
<dbReference type="Proteomes" id="UP000594632">
    <property type="component" value="Chromosome"/>
</dbReference>
<dbReference type="EMBL" id="LT549890">
    <property type="protein sequence ID" value="SAI85050.1"/>
    <property type="molecule type" value="Genomic_DNA"/>
</dbReference>
<evidence type="ECO:0000313" key="2">
    <source>
        <dbReference type="EMBL" id="SAI85050.1"/>
    </source>
</evidence>
<dbReference type="Proteomes" id="UP000076770">
    <property type="component" value="Chromosome i"/>
</dbReference>
<proteinExistence type="predicted"/>
<evidence type="ECO:0000313" key="4">
    <source>
        <dbReference type="Proteomes" id="UP000594632"/>
    </source>
</evidence>
<sequence length="263" mass="31204">MIGMEKKNSINISLLENLANFFSIGEIEKGELRANSEIINYLLEQGLIRQIERNFIVDELLKFIILKYSNIVKLKMSKDYLVKTQSIYILLMIVDENYHKIPFYDYIAYSGLVKIKKKRIARSVIRNGKKIINNNQGEIHLMKYQKNKIKAEINLDQTKSGEIIEFGLYIWNRPSKLSLMGDKTFSQNYFWIYAPTLEYSTKILLENNLNVESINLERFLYLDDNHQIKAPIKNQYMLRKEKNYIEIKVHYPDYGIYKLSYNL</sequence>